<dbReference type="STRING" id="49186.SAMN05421647_102464"/>
<dbReference type="Pfam" id="PF03843">
    <property type="entry name" value="Slp"/>
    <property type="match status" value="1"/>
</dbReference>
<dbReference type="Proteomes" id="UP000186895">
    <property type="component" value="Unassembled WGS sequence"/>
</dbReference>
<dbReference type="AlphaFoldDB" id="A0A1N6QF40"/>
<name>A0A1N6QF40_9GAMM</name>
<keyword evidence="1" id="KW-0449">Lipoprotein</keyword>
<accession>A0A1N6QF40</accession>
<reference evidence="1 2" key="1">
    <citation type="submission" date="2017-01" db="EMBL/GenBank/DDBJ databases">
        <authorList>
            <person name="Mah S.A."/>
            <person name="Swanson W.J."/>
            <person name="Moy G.W."/>
            <person name="Vacquier V.D."/>
        </authorList>
    </citation>
    <scope>NUCLEOTIDE SEQUENCE [LARGE SCALE GENOMIC DNA]</scope>
    <source>
        <strain evidence="1 2">DSM 7027</strain>
    </source>
</reference>
<dbReference type="PROSITE" id="PS51257">
    <property type="entry name" value="PROKAR_LIPOPROTEIN"/>
    <property type="match status" value="1"/>
</dbReference>
<protein>
    <submittedName>
        <fullName evidence="1">Outer membrane lipoprotein</fullName>
    </submittedName>
</protein>
<dbReference type="eggNOG" id="COG3065">
    <property type="taxonomic scope" value="Bacteria"/>
</dbReference>
<dbReference type="GO" id="GO:0019867">
    <property type="term" value="C:outer membrane"/>
    <property type="evidence" value="ECO:0007669"/>
    <property type="project" value="InterPro"/>
</dbReference>
<gene>
    <name evidence="1" type="ORF">SAMN05421647_102464</name>
</gene>
<dbReference type="PANTHER" id="PTHR37530:SF1">
    <property type="entry name" value="OUTER MEMBRANE PROTEIN SLP"/>
    <property type="match status" value="1"/>
</dbReference>
<keyword evidence="2" id="KW-1185">Reference proteome</keyword>
<dbReference type="PIRSF" id="PIRSF004982">
    <property type="entry name" value="SlP"/>
    <property type="match status" value="1"/>
</dbReference>
<evidence type="ECO:0000313" key="1">
    <source>
        <dbReference type="EMBL" id="SIQ15207.1"/>
    </source>
</evidence>
<sequence length="173" mass="18773">MRIAGLIAISLILGGCASLPDDLTSPEGQALLPFADSRTVAASQQKARWGGEIVAVRNLAQGSQVEVVQFVLSSNGYPVKSDNSGGRFRIETSAFIDPAIYKAGRKVTALGQFDRIESGKIDEQPYNFPILKTESVHLWPEVKEPPAACDCDPFWGNSLMHRPIIVVPAKQPR</sequence>
<dbReference type="RefSeq" id="WP_076461941.1">
    <property type="nucleotide sequence ID" value="NZ_FTMN01000002.1"/>
</dbReference>
<dbReference type="EMBL" id="FTMN01000002">
    <property type="protein sequence ID" value="SIQ15207.1"/>
    <property type="molecule type" value="Genomic_DNA"/>
</dbReference>
<proteinExistence type="predicted"/>
<organism evidence="1 2">
    <name type="scientific">Marinobacterium stanieri</name>
    <dbReference type="NCBI Taxonomy" id="49186"/>
    <lineage>
        <taxon>Bacteria</taxon>
        <taxon>Pseudomonadati</taxon>
        <taxon>Pseudomonadota</taxon>
        <taxon>Gammaproteobacteria</taxon>
        <taxon>Oceanospirillales</taxon>
        <taxon>Oceanospirillaceae</taxon>
        <taxon>Marinobacterium</taxon>
    </lineage>
</organism>
<evidence type="ECO:0000313" key="2">
    <source>
        <dbReference type="Proteomes" id="UP000186895"/>
    </source>
</evidence>
<dbReference type="PANTHER" id="PTHR37530">
    <property type="entry name" value="OUTER MEMBRANE PROTEIN SLP"/>
    <property type="match status" value="1"/>
</dbReference>
<dbReference type="InterPro" id="IPR004658">
    <property type="entry name" value="OMP_Slp"/>
</dbReference>